<dbReference type="PANTHER" id="PTHR42912">
    <property type="entry name" value="METHYLTRANSFERASE"/>
    <property type="match status" value="1"/>
</dbReference>
<keyword evidence="3" id="KW-1185">Reference proteome</keyword>
<dbReference type="RefSeq" id="WP_068664410.1">
    <property type="nucleotide sequence ID" value="NZ_LYPB01000065.1"/>
</dbReference>
<keyword evidence="2" id="KW-0489">Methyltransferase</keyword>
<dbReference type="Proteomes" id="UP000078454">
    <property type="component" value="Unassembled WGS sequence"/>
</dbReference>
<gene>
    <name evidence="2" type="ORF">A8708_00170</name>
</gene>
<dbReference type="InterPro" id="IPR029063">
    <property type="entry name" value="SAM-dependent_MTases_sf"/>
</dbReference>
<protein>
    <submittedName>
        <fullName evidence="2">Methyltransferase type 11</fullName>
    </submittedName>
</protein>
<dbReference type="InterPro" id="IPR013216">
    <property type="entry name" value="Methyltransf_11"/>
</dbReference>
<dbReference type="OrthoDB" id="9784101at2"/>
<evidence type="ECO:0000259" key="1">
    <source>
        <dbReference type="Pfam" id="PF08241"/>
    </source>
</evidence>
<dbReference type="PANTHER" id="PTHR42912:SF93">
    <property type="entry name" value="N6-ADENOSINE-METHYLTRANSFERASE TMT1A"/>
    <property type="match status" value="1"/>
</dbReference>
<feature type="domain" description="Methyltransferase type 11" evidence="1">
    <location>
        <begin position="41"/>
        <end position="146"/>
    </location>
</feature>
<accession>A0A198AB38</accession>
<dbReference type="GO" id="GO:0032259">
    <property type="term" value="P:methylation"/>
    <property type="evidence" value="ECO:0007669"/>
    <property type="project" value="UniProtKB-KW"/>
</dbReference>
<dbReference type="CDD" id="cd02440">
    <property type="entry name" value="AdoMet_MTases"/>
    <property type="match status" value="1"/>
</dbReference>
<sequence length="228" mass="25701">MPNHAHIYANQADMYERLVSKQPSLYETIQAIVPVAGLDILDMGAGAGRLTRVLAPHAKSIVALDASESMLRITADHLGQADLHNWRTQVADHRQLPAEDQSVDLIVSGWSICYLANSDDDHWEANLHQIIGEIKRVLRPGGTIIIIENFGTGSETPNPPHFLMNYYKLLESEFGFSHTWIRTDYTFESVDEAEMLTRFFFGDEVADKVVQEQLIVLPECAGIWWLQV</sequence>
<organism evidence="2 3">
    <name type="scientific">Paenibacillus oryzisoli</name>
    <dbReference type="NCBI Taxonomy" id="1850517"/>
    <lineage>
        <taxon>Bacteria</taxon>
        <taxon>Bacillati</taxon>
        <taxon>Bacillota</taxon>
        <taxon>Bacilli</taxon>
        <taxon>Bacillales</taxon>
        <taxon>Paenibacillaceae</taxon>
        <taxon>Paenibacillus</taxon>
    </lineage>
</organism>
<dbReference type="GO" id="GO:0008757">
    <property type="term" value="F:S-adenosylmethionine-dependent methyltransferase activity"/>
    <property type="evidence" value="ECO:0007669"/>
    <property type="project" value="InterPro"/>
</dbReference>
<comment type="caution">
    <text evidence="2">The sequence shown here is derived from an EMBL/GenBank/DDBJ whole genome shotgun (WGS) entry which is preliminary data.</text>
</comment>
<evidence type="ECO:0000313" key="2">
    <source>
        <dbReference type="EMBL" id="OAS18387.1"/>
    </source>
</evidence>
<evidence type="ECO:0000313" key="3">
    <source>
        <dbReference type="Proteomes" id="UP000078454"/>
    </source>
</evidence>
<dbReference type="STRING" id="1850517.A8708_00170"/>
<reference evidence="2 3" key="1">
    <citation type="submission" date="2016-05" db="EMBL/GenBank/DDBJ databases">
        <title>Paenibacillus sp. 1ZS3-15 nov., isolated from the rhizosphere soil.</title>
        <authorList>
            <person name="Zhang X.X."/>
            <person name="Zhang J."/>
        </authorList>
    </citation>
    <scope>NUCLEOTIDE SEQUENCE [LARGE SCALE GENOMIC DNA]</scope>
    <source>
        <strain evidence="2 3">1ZS3-15</strain>
    </source>
</reference>
<name>A0A198AB38_9BACL</name>
<dbReference type="SUPFAM" id="SSF53335">
    <property type="entry name" value="S-adenosyl-L-methionine-dependent methyltransferases"/>
    <property type="match status" value="1"/>
</dbReference>
<keyword evidence="2" id="KW-0808">Transferase</keyword>
<dbReference type="AlphaFoldDB" id="A0A198AB38"/>
<dbReference type="InterPro" id="IPR050508">
    <property type="entry name" value="Methyltransf_Superfamily"/>
</dbReference>
<dbReference type="Gene3D" id="3.40.50.150">
    <property type="entry name" value="Vaccinia Virus protein VP39"/>
    <property type="match status" value="1"/>
</dbReference>
<proteinExistence type="predicted"/>
<dbReference type="Pfam" id="PF08241">
    <property type="entry name" value="Methyltransf_11"/>
    <property type="match status" value="1"/>
</dbReference>
<dbReference type="EMBL" id="LYPB01000065">
    <property type="protein sequence ID" value="OAS18387.1"/>
    <property type="molecule type" value="Genomic_DNA"/>
</dbReference>